<evidence type="ECO:0000313" key="3">
    <source>
        <dbReference type="Proteomes" id="UP000334019"/>
    </source>
</evidence>
<dbReference type="KEGG" id="atq:GH723_12920"/>
<dbReference type="AlphaFoldDB" id="A0A5Q2RND4"/>
<dbReference type="RefSeq" id="WP_153760032.1">
    <property type="nucleotide sequence ID" value="NZ_CP045851.1"/>
</dbReference>
<dbReference type="EMBL" id="CP045851">
    <property type="protein sequence ID" value="QGG95926.1"/>
    <property type="molecule type" value="Genomic_DNA"/>
</dbReference>
<gene>
    <name evidence="2" type="ORF">GH723_12920</name>
</gene>
<dbReference type="InterPro" id="IPR046509">
    <property type="entry name" value="DUF6687"/>
</dbReference>
<dbReference type="Pfam" id="PF20392">
    <property type="entry name" value="DUF6687"/>
    <property type="match status" value="1"/>
</dbReference>
<evidence type="ECO:0000256" key="1">
    <source>
        <dbReference type="SAM" id="MobiDB-lite"/>
    </source>
</evidence>
<evidence type="ECO:0000313" key="2">
    <source>
        <dbReference type="EMBL" id="QGG95926.1"/>
    </source>
</evidence>
<protein>
    <submittedName>
        <fullName evidence="2">Uncharacterized protein</fullName>
    </submittedName>
</protein>
<sequence>MLDQPLSFRPYAPSADEPNVVVDGTPNAGTTLTLSHWPGAPLPAPEVAADLSAQMAFRYLEHPEVLHGAATVVTANHFDQDGLVSVWAMTSPADASALRPLAEDLAAAGDFATYRDRRAARASMVVSAFADPDRSPVPTRGDDRLAELFVDALGRLPQLLLDQDPYATLWEEEDAHLSASEAALADGRISIDEHADVDLAVVDAPAAPWWGHRFGGRRYDGVHPMALHGATDRGVILLSTGDTHRVTYRYESWVQLRSRRVRPRIDLGPVAEELSDLDDAPWRADPPGELTPQLEPVAGASALSRASVLEVLVRHLRDDPVAFDPYAPPS</sequence>
<dbReference type="Proteomes" id="UP000334019">
    <property type="component" value="Chromosome"/>
</dbReference>
<keyword evidence="3" id="KW-1185">Reference proteome</keyword>
<name>A0A5Q2RND4_9ACTN</name>
<reference evidence="2 3" key="1">
    <citation type="submission" date="2019-11" db="EMBL/GenBank/DDBJ databases">
        <authorList>
            <person name="He Y."/>
        </authorList>
    </citation>
    <scope>NUCLEOTIDE SEQUENCE [LARGE SCALE GENOMIC DNA]</scope>
    <source>
        <strain evidence="2 3">SCSIO 58843</strain>
    </source>
</reference>
<feature type="region of interest" description="Disordered" evidence="1">
    <location>
        <begin position="1"/>
        <end position="20"/>
    </location>
</feature>
<proteinExistence type="predicted"/>
<accession>A0A5Q2RND4</accession>
<organism evidence="2 3">
    <name type="scientific">Actinomarinicola tropica</name>
    <dbReference type="NCBI Taxonomy" id="2789776"/>
    <lineage>
        <taxon>Bacteria</taxon>
        <taxon>Bacillati</taxon>
        <taxon>Actinomycetota</taxon>
        <taxon>Acidimicrobiia</taxon>
        <taxon>Acidimicrobiales</taxon>
        <taxon>Iamiaceae</taxon>
        <taxon>Actinomarinicola</taxon>
    </lineage>
</organism>